<keyword evidence="2" id="KW-1185">Reference proteome</keyword>
<name>A0A7W8VCV2_9ACTN</name>
<dbReference type="EMBL" id="JACHDB010000001">
    <property type="protein sequence ID" value="MBB5431365.1"/>
    <property type="molecule type" value="Genomic_DNA"/>
</dbReference>
<dbReference type="AlphaFoldDB" id="A0A7W8VCV2"/>
<accession>A0A7W8VCV2</accession>
<dbReference type="Proteomes" id="UP000572635">
    <property type="component" value="Unassembled WGS sequence"/>
</dbReference>
<gene>
    <name evidence="1" type="ORF">HDA36_001449</name>
</gene>
<organism evidence="1 2">
    <name type="scientific">Nocardiopsis composta</name>
    <dbReference type="NCBI Taxonomy" id="157465"/>
    <lineage>
        <taxon>Bacteria</taxon>
        <taxon>Bacillati</taxon>
        <taxon>Actinomycetota</taxon>
        <taxon>Actinomycetes</taxon>
        <taxon>Streptosporangiales</taxon>
        <taxon>Nocardiopsidaceae</taxon>
        <taxon>Nocardiopsis</taxon>
    </lineage>
</organism>
<evidence type="ECO:0000313" key="1">
    <source>
        <dbReference type="EMBL" id="MBB5431365.1"/>
    </source>
</evidence>
<proteinExistence type="predicted"/>
<comment type="caution">
    <text evidence="1">The sequence shown here is derived from an EMBL/GenBank/DDBJ whole genome shotgun (WGS) entry which is preliminary data.</text>
</comment>
<dbReference type="RefSeq" id="WP_184390977.1">
    <property type="nucleotide sequence ID" value="NZ_JACHDB010000001.1"/>
</dbReference>
<protein>
    <submittedName>
        <fullName evidence="1">Uncharacterized protein</fullName>
    </submittedName>
</protein>
<sequence>MTATCTICAQPLGDTAYVCSPCVGTLTAALRAVHGDAHLHGLDADLDIALAKQAVFPRQPGGRSRSAEAPLPLNLNAAEAAAVLRSTLVGWVRVLLGEDGAPLPADTLSGTARWLEARVETVRHREWASECVDEVLAAVHQARRAVDRPAEWVYVGQCPQCGGRVFGGVDREAARCRAEGCDGEITDAEGHRQQRYRAAAQAAPDRAVTAAEGAMAARALGRPITERWIRKLAAAGRLEQVSAKRPARYRLGDIMDIADKTEKRTA</sequence>
<evidence type="ECO:0000313" key="2">
    <source>
        <dbReference type="Proteomes" id="UP000572635"/>
    </source>
</evidence>
<reference evidence="1 2" key="1">
    <citation type="submission" date="2020-08" db="EMBL/GenBank/DDBJ databases">
        <title>Sequencing the genomes of 1000 actinobacteria strains.</title>
        <authorList>
            <person name="Klenk H.-P."/>
        </authorList>
    </citation>
    <scope>NUCLEOTIDE SEQUENCE [LARGE SCALE GENOMIC DNA]</scope>
    <source>
        <strain evidence="1 2">DSM 44551</strain>
    </source>
</reference>